<dbReference type="Proteomes" id="UP001211204">
    <property type="component" value="Chromosome"/>
</dbReference>
<gene>
    <name evidence="1" type="ORF">PKF032_16500</name>
</gene>
<name>A0ABN6TSY3_9BURK</name>
<organism evidence="1 2">
    <name type="scientific">Polynucleobacter yangtzensis</name>
    <dbReference type="NCBI Taxonomy" id="1743159"/>
    <lineage>
        <taxon>Bacteria</taxon>
        <taxon>Pseudomonadati</taxon>
        <taxon>Pseudomonadota</taxon>
        <taxon>Betaproteobacteria</taxon>
        <taxon>Burkholderiales</taxon>
        <taxon>Burkholderiaceae</taxon>
        <taxon>Polynucleobacter</taxon>
    </lineage>
</organism>
<dbReference type="EMBL" id="AP026974">
    <property type="protein sequence ID" value="BDT79762.1"/>
    <property type="molecule type" value="Genomic_DNA"/>
</dbReference>
<evidence type="ECO:0008006" key="3">
    <source>
        <dbReference type="Google" id="ProtNLM"/>
    </source>
</evidence>
<protein>
    <recommendedName>
        <fullName evidence="3">Lipoprotein</fullName>
    </recommendedName>
</protein>
<reference evidence="1 2" key="1">
    <citation type="submission" date="2022-11" db="EMBL/GenBank/DDBJ databases">
        <title>Complete Genome Sequences of three Polynucleobacter sp. Subcluster PnecC Strains KF022, KF023, and KF032 Isolated from a Shallow Eutrophic Lake in Japan.</title>
        <authorList>
            <person name="Ogata Y."/>
            <person name="Watanabe K."/>
            <person name="Takemine S."/>
            <person name="Shindo C."/>
            <person name="Kurokawa R."/>
            <person name="Suda W."/>
        </authorList>
    </citation>
    <scope>NUCLEOTIDE SEQUENCE [LARGE SCALE GENOMIC DNA]</scope>
    <source>
        <strain evidence="1 2">KF032</strain>
    </source>
</reference>
<accession>A0ABN6TSY3</accession>
<dbReference type="RefSeq" id="WP_281745085.1">
    <property type="nucleotide sequence ID" value="NZ_AP026974.1"/>
</dbReference>
<evidence type="ECO:0000313" key="1">
    <source>
        <dbReference type="EMBL" id="BDT79762.1"/>
    </source>
</evidence>
<sequence>MKKLMVVGFVMLLLNGCNDPKKIDTADYGFKARETLYIKKVDSISELYDHISFYREYDHLRFGPDYSTTAICIDFKYDGQEKEFCLNKFYLKKEFDVFGNLMSTEDDKSRPNEENIENMKKLEKRLHQIANDGSIFESLGDLFHKLIQRF</sequence>
<proteinExistence type="predicted"/>
<evidence type="ECO:0000313" key="2">
    <source>
        <dbReference type="Proteomes" id="UP001211204"/>
    </source>
</evidence>
<keyword evidence="2" id="KW-1185">Reference proteome</keyword>